<dbReference type="Pfam" id="PF04380">
    <property type="entry name" value="BMFP"/>
    <property type="match status" value="1"/>
</dbReference>
<feature type="compositionally biased region" description="Low complexity" evidence="2">
    <location>
        <begin position="87"/>
        <end position="107"/>
    </location>
</feature>
<accession>A0A2W5KPD0</accession>
<name>A0A2W5KPD0_ANCNO</name>
<organism evidence="3 4">
    <name type="scientific">Ancylobacter novellus</name>
    <name type="common">Thiobacillus novellus</name>
    <dbReference type="NCBI Taxonomy" id="921"/>
    <lineage>
        <taxon>Bacteria</taxon>
        <taxon>Pseudomonadati</taxon>
        <taxon>Pseudomonadota</taxon>
        <taxon>Alphaproteobacteria</taxon>
        <taxon>Hyphomicrobiales</taxon>
        <taxon>Xanthobacteraceae</taxon>
        <taxon>Ancylobacter</taxon>
    </lineage>
</organism>
<dbReference type="InterPro" id="IPR007475">
    <property type="entry name" value="UbiK"/>
</dbReference>
<protein>
    <recommendedName>
        <fullName evidence="5">Accessory factor UbiK family protein</fullName>
    </recommendedName>
</protein>
<sequence>MTEARGRVFDELGRLMTDAAGAAAGVRREVETAVRAQAARVLSELDVVRRDEFEAVKAMAAKAREENERLSERLVALEAELLRSRPDAAGGPAAEAAPQGDPGSSDD</sequence>
<dbReference type="AlphaFoldDB" id="A0A2W5KPD0"/>
<dbReference type="EMBL" id="QFPN01000001">
    <property type="protein sequence ID" value="PZQ18922.1"/>
    <property type="molecule type" value="Genomic_DNA"/>
</dbReference>
<evidence type="ECO:0008006" key="5">
    <source>
        <dbReference type="Google" id="ProtNLM"/>
    </source>
</evidence>
<evidence type="ECO:0000313" key="3">
    <source>
        <dbReference type="EMBL" id="PZQ18922.1"/>
    </source>
</evidence>
<feature type="region of interest" description="Disordered" evidence="2">
    <location>
        <begin position="84"/>
        <end position="107"/>
    </location>
</feature>
<feature type="coiled-coil region" evidence="1">
    <location>
        <begin position="53"/>
        <end position="80"/>
    </location>
</feature>
<proteinExistence type="predicted"/>
<evidence type="ECO:0000256" key="2">
    <source>
        <dbReference type="SAM" id="MobiDB-lite"/>
    </source>
</evidence>
<comment type="caution">
    <text evidence="3">The sequence shown here is derived from an EMBL/GenBank/DDBJ whole genome shotgun (WGS) entry which is preliminary data.</text>
</comment>
<keyword evidence="1" id="KW-0175">Coiled coil</keyword>
<gene>
    <name evidence="3" type="ORF">DI565_00510</name>
</gene>
<evidence type="ECO:0000313" key="4">
    <source>
        <dbReference type="Proteomes" id="UP000249577"/>
    </source>
</evidence>
<reference evidence="3 4" key="1">
    <citation type="submission" date="2017-08" db="EMBL/GenBank/DDBJ databases">
        <title>Infants hospitalized years apart are colonized by the same room-sourced microbial strains.</title>
        <authorList>
            <person name="Brooks B."/>
            <person name="Olm M.R."/>
            <person name="Firek B.A."/>
            <person name="Baker R."/>
            <person name="Thomas B.C."/>
            <person name="Morowitz M.J."/>
            <person name="Banfield J.F."/>
        </authorList>
    </citation>
    <scope>NUCLEOTIDE SEQUENCE [LARGE SCALE GENOMIC DNA]</scope>
    <source>
        <strain evidence="3">S2_005_003_R2_43</strain>
    </source>
</reference>
<evidence type="ECO:0000256" key="1">
    <source>
        <dbReference type="SAM" id="Coils"/>
    </source>
</evidence>
<dbReference type="Proteomes" id="UP000249577">
    <property type="component" value="Unassembled WGS sequence"/>
</dbReference>